<dbReference type="Proteomes" id="UP000195139">
    <property type="component" value="Unassembled WGS sequence"/>
</dbReference>
<dbReference type="InterPro" id="IPR031989">
    <property type="entry name" value="DUF5067"/>
</dbReference>
<evidence type="ECO:0000313" key="5">
    <source>
        <dbReference type="Proteomes" id="UP000195139"/>
    </source>
</evidence>
<evidence type="ECO:0000313" key="4">
    <source>
        <dbReference type="EMBL" id="OTO08080.1"/>
    </source>
</evidence>
<comment type="caution">
    <text evidence="4">The sequence shown here is derived from an EMBL/GenBank/DDBJ whole genome shotgun (WGS) entry which is preliminary data.</text>
</comment>
<name>A0A242CDT1_9ENTE</name>
<dbReference type="AlphaFoldDB" id="A0A242CDT1"/>
<dbReference type="STRING" id="1834181.A5880_002350"/>
<evidence type="ECO:0000313" key="3">
    <source>
        <dbReference type="EMBL" id="MEI5993537.1"/>
    </source>
</evidence>
<proteinExistence type="predicted"/>
<feature type="domain" description="DUF5067" evidence="2">
    <location>
        <begin position="186"/>
        <end position="308"/>
    </location>
</feature>
<evidence type="ECO:0000256" key="1">
    <source>
        <dbReference type="ARBA" id="ARBA00022729"/>
    </source>
</evidence>
<keyword evidence="5" id="KW-1185">Reference proteome</keyword>
<dbReference type="EMBL" id="NGLE02000001">
    <property type="protein sequence ID" value="MEI5993537.1"/>
    <property type="molecule type" value="Genomic_DNA"/>
</dbReference>
<dbReference type="Gene3D" id="2.60.40.1240">
    <property type="match status" value="1"/>
</dbReference>
<evidence type="ECO:0000259" key="2">
    <source>
        <dbReference type="Pfam" id="PF16729"/>
    </source>
</evidence>
<protein>
    <recommendedName>
        <fullName evidence="2">DUF5067 domain-containing protein</fullName>
    </recommendedName>
</protein>
<dbReference type="InterPro" id="IPR029050">
    <property type="entry name" value="Immunoprotect_excell_Ig-like"/>
</dbReference>
<dbReference type="OrthoDB" id="2179640at2"/>
<dbReference type="EMBL" id="NGLE01000003">
    <property type="protein sequence ID" value="OTO08080.1"/>
    <property type="molecule type" value="Genomic_DNA"/>
</dbReference>
<reference evidence="4" key="1">
    <citation type="submission" date="2017-05" db="EMBL/GenBank/DDBJ databases">
        <title>The Genome Sequence of Enterococcus sp. 4G2_DIV0659.</title>
        <authorList>
            <consortium name="The Broad Institute Genomics Platform"/>
            <consortium name="The Broad Institute Genomic Center for Infectious Diseases"/>
            <person name="Earl A."/>
            <person name="Manson A."/>
            <person name="Schwartman J."/>
            <person name="Gilmore M."/>
            <person name="Abouelleil A."/>
            <person name="Cao P."/>
            <person name="Chapman S."/>
            <person name="Cusick C."/>
            <person name="Shea T."/>
            <person name="Young S."/>
            <person name="Neafsey D."/>
            <person name="Nusbaum C."/>
            <person name="Birren B."/>
        </authorList>
    </citation>
    <scope>NUCLEOTIDE SEQUENCE [LARGE SCALE GENOMIC DNA]</scope>
    <source>
        <strain evidence="4">4G2_DIV0659</strain>
    </source>
</reference>
<organism evidence="4">
    <name type="scientific">Candidatus Enterococcus mansonii</name>
    <dbReference type="NCBI Taxonomy" id="1834181"/>
    <lineage>
        <taxon>Bacteria</taxon>
        <taxon>Bacillati</taxon>
        <taxon>Bacillota</taxon>
        <taxon>Bacilli</taxon>
        <taxon>Lactobacillales</taxon>
        <taxon>Enterococcaceae</taxon>
        <taxon>Enterococcus</taxon>
    </lineage>
</organism>
<dbReference type="PROSITE" id="PS51257">
    <property type="entry name" value="PROKAR_LIPOPROTEIN"/>
    <property type="match status" value="1"/>
</dbReference>
<dbReference type="RefSeq" id="WP_086331220.1">
    <property type="nucleotide sequence ID" value="NZ_NGLE02000001.1"/>
</dbReference>
<keyword evidence="1" id="KW-0732">Signal</keyword>
<accession>A0A242CDT1</accession>
<reference evidence="3 5" key="2">
    <citation type="submission" date="2018-07" db="EMBL/GenBank/DDBJ databases">
        <title>The Genome Sequence of Enterococcus sp. DIV0659b.</title>
        <authorList>
            <consortium name="The Broad Institute Genomics Platform"/>
            <consortium name="The Broad Institute Genomic Center for Infectious Diseases"/>
            <person name="Earl A."/>
            <person name="Manson A."/>
            <person name="Schwartman J."/>
            <person name="Gilmore M."/>
            <person name="Abouelleil A."/>
            <person name="Cao P."/>
            <person name="Chapman S."/>
            <person name="Cusick C."/>
            <person name="Shea T."/>
            <person name="Young S."/>
            <person name="Neafsey D."/>
            <person name="Nusbaum C."/>
            <person name="Birren B."/>
        </authorList>
    </citation>
    <scope>NUCLEOTIDE SEQUENCE [LARGE SCALE GENOMIC DNA]</scope>
    <source>
        <strain evidence="3 5">4G2_DIV0659</strain>
    </source>
</reference>
<dbReference type="Pfam" id="PF16729">
    <property type="entry name" value="DUF5067"/>
    <property type="match status" value="1"/>
</dbReference>
<gene>
    <name evidence="3" type="ORF">A5880_001084</name>
    <name evidence="4" type="ORF">A5880_002350</name>
</gene>
<sequence>MSLAKKNSNKSLFLLVIVLMFLAGCTQKLSDKKEKFNGNGISYEMKLPSSWEVQKDHKEKYNEAASFGAKDKKSNSDMFVLINKKVGMDLKGFGDKTRTELSEAYGYKDEKELYMNTFELNKFPVYKYTVYSTFKEKKVWGHLYYVETEHSLVQLIFYSADDSNYEKRAEIIDESVRSLVETSYKEVSDEPVKDKASEETVEIKNDQLTFSIKGFQVLDIKNNDKIVSVRFDMMNNSEEAISAERWLQLIKMKQNEEELKSTDLPEAKKGTVMETQFLKLKEMVKPGESIETIVFYELLDEEPVILSFDQEAFNDQEDMVLDIPEYYAK</sequence>